<gene>
    <name evidence="2" type="ORF">RJ640_024863</name>
</gene>
<dbReference type="Pfam" id="PF14223">
    <property type="entry name" value="Retrotran_gag_2"/>
    <property type="match status" value="1"/>
</dbReference>
<proteinExistence type="predicted"/>
<dbReference type="PANTHER" id="PTHR47592">
    <property type="entry name" value="PBF68 PROTEIN"/>
    <property type="match status" value="1"/>
</dbReference>
<organism evidence="2 3">
    <name type="scientific">Escallonia rubra</name>
    <dbReference type="NCBI Taxonomy" id="112253"/>
    <lineage>
        <taxon>Eukaryota</taxon>
        <taxon>Viridiplantae</taxon>
        <taxon>Streptophyta</taxon>
        <taxon>Embryophyta</taxon>
        <taxon>Tracheophyta</taxon>
        <taxon>Spermatophyta</taxon>
        <taxon>Magnoliopsida</taxon>
        <taxon>eudicotyledons</taxon>
        <taxon>Gunneridae</taxon>
        <taxon>Pentapetalae</taxon>
        <taxon>asterids</taxon>
        <taxon>campanulids</taxon>
        <taxon>Escalloniales</taxon>
        <taxon>Escalloniaceae</taxon>
        <taxon>Escallonia</taxon>
    </lineage>
</organism>
<evidence type="ECO:0000313" key="2">
    <source>
        <dbReference type="EMBL" id="KAK2973380.1"/>
    </source>
</evidence>
<dbReference type="AlphaFoldDB" id="A0AA88U774"/>
<feature type="region of interest" description="Disordered" evidence="1">
    <location>
        <begin position="103"/>
        <end position="137"/>
    </location>
</feature>
<dbReference type="PANTHER" id="PTHR47592:SF27">
    <property type="entry name" value="OS08G0421700 PROTEIN"/>
    <property type="match status" value="1"/>
</dbReference>
<reference evidence="2" key="1">
    <citation type="submission" date="2022-12" db="EMBL/GenBank/DDBJ databases">
        <title>Draft genome assemblies for two species of Escallonia (Escalloniales).</title>
        <authorList>
            <person name="Chanderbali A."/>
            <person name="Dervinis C."/>
            <person name="Anghel I."/>
            <person name="Soltis D."/>
            <person name="Soltis P."/>
            <person name="Zapata F."/>
        </authorList>
    </citation>
    <scope>NUCLEOTIDE SEQUENCE</scope>
    <source>
        <strain evidence="2">UCBG92.1500</strain>
        <tissue evidence="2">Leaf</tissue>
    </source>
</reference>
<dbReference type="Proteomes" id="UP001187471">
    <property type="component" value="Unassembled WGS sequence"/>
</dbReference>
<keyword evidence="3" id="KW-1185">Reference proteome</keyword>
<accession>A0AA88U774</accession>
<dbReference type="EMBL" id="JAVXUO010002422">
    <property type="protein sequence ID" value="KAK2973380.1"/>
    <property type="molecule type" value="Genomic_DNA"/>
</dbReference>
<evidence type="ECO:0000313" key="3">
    <source>
        <dbReference type="Proteomes" id="UP001187471"/>
    </source>
</evidence>
<sequence length="137" mass="15971">MWKALEQKYNTKEAGKKKYACSRFFNYKMSKNVSVVVQTQDLQMIVHEIIFEGIQVDEQIQVAAIIDKLWNSWKEFQEGLRHKKSQLSIVNLMTRLQIEEEARKQDKKNEALANNKHANHTNNHQDNGNANGNDAKK</sequence>
<comment type="caution">
    <text evidence="2">The sequence shown here is derived from an EMBL/GenBank/DDBJ whole genome shotgun (WGS) entry which is preliminary data.</text>
</comment>
<name>A0AA88U774_9ASTE</name>
<evidence type="ECO:0000256" key="1">
    <source>
        <dbReference type="SAM" id="MobiDB-lite"/>
    </source>
</evidence>
<feature type="compositionally biased region" description="Low complexity" evidence="1">
    <location>
        <begin position="111"/>
        <end position="137"/>
    </location>
</feature>
<protein>
    <submittedName>
        <fullName evidence="2">Uncharacterized protein</fullName>
    </submittedName>
</protein>